<organism evidence="2 3">
    <name type="scientific">Poritiphilus flavus</name>
    <dbReference type="NCBI Taxonomy" id="2697053"/>
    <lineage>
        <taxon>Bacteria</taxon>
        <taxon>Pseudomonadati</taxon>
        <taxon>Bacteroidota</taxon>
        <taxon>Flavobacteriia</taxon>
        <taxon>Flavobacteriales</taxon>
        <taxon>Flavobacteriaceae</taxon>
        <taxon>Poritiphilus</taxon>
    </lineage>
</organism>
<feature type="signal peptide" evidence="1">
    <location>
        <begin position="1"/>
        <end position="21"/>
    </location>
</feature>
<sequence length="140" mass="16020">MKKKFILSLLIACGIFYVGMAQEAASNTANMKEVMGLHDEVMEEMPKLVRLIGQLETKAQNSSDSQKYLDAIDDLKKANTSMMSWMEGFGKRFTADEMYKNRGLTAQKQQWLVEEKKKVIELREEIYGSLKQANSVLEEK</sequence>
<reference evidence="2 3" key="1">
    <citation type="submission" date="2020-01" db="EMBL/GenBank/DDBJ databases">
        <title>Bacteria diversity of Porities sp.</title>
        <authorList>
            <person name="Wang G."/>
        </authorList>
    </citation>
    <scope>NUCLEOTIDE SEQUENCE [LARGE SCALE GENOMIC DNA]</scope>
    <source>
        <strain evidence="2 3">R33</strain>
    </source>
</reference>
<keyword evidence="3" id="KW-1185">Reference proteome</keyword>
<dbReference type="RefSeq" id="WP_161433545.1">
    <property type="nucleotide sequence ID" value="NZ_WXYO01000001.1"/>
</dbReference>
<keyword evidence="1" id="KW-0732">Signal</keyword>
<feature type="chain" id="PRO_5026895846" evidence="1">
    <location>
        <begin position="22"/>
        <end position="140"/>
    </location>
</feature>
<evidence type="ECO:0000313" key="2">
    <source>
        <dbReference type="EMBL" id="NAS10754.1"/>
    </source>
</evidence>
<comment type="caution">
    <text evidence="2">The sequence shown here is derived from an EMBL/GenBank/DDBJ whole genome shotgun (WGS) entry which is preliminary data.</text>
</comment>
<accession>A0A6L9E7Y8</accession>
<gene>
    <name evidence="2" type="ORF">GTQ38_01995</name>
</gene>
<name>A0A6L9E7Y8_9FLAO</name>
<protein>
    <submittedName>
        <fullName evidence="2">Uncharacterized protein</fullName>
    </submittedName>
</protein>
<evidence type="ECO:0000313" key="3">
    <source>
        <dbReference type="Proteomes" id="UP000475249"/>
    </source>
</evidence>
<dbReference type="AlphaFoldDB" id="A0A6L9E7Y8"/>
<dbReference type="EMBL" id="WXYO01000001">
    <property type="protein sequence ID" value="NAS10754.1"/>
    <property type="molecule type" value="Genomic_DNA"/>
</dbReference>
<evidence type="ECO:0000256" key="1">
    <source>
        <dbReference type="SAM" id="SignalP"/>
    </source>
</evidence>
<dbReference type="Proteomes" id="UP000475249">
    <property type="component" value="Unassembled WGS sequence"/>
</dbReference>
<proteinExistence type="predicted"/>